<comment type="caution">
    <text evidence="2">The sequence shown here is derived from an EMBL/GenBank/DDBJ whole genome shotgun (WGS) entry which is preliminary data.</text>
</comment>
<dbReference type="Gene3D" id="1.10.3210.10">
    <property type="entry name" value="Hypothetical protein af1432"/>
    <property type="match status" value="1"/>
</dbReference>
<feature type="domain" description="HDOD" evidence="1">
    <location>
        <begin position="39"/>
        <end position="239"/>
    </location>
</feature>
<dbReference type="SUPFAM" id="SSF109604">
    <property type="entry name" value="HD-domain/PDEase-like"/>
    <property type="match status" value="1"/>
</dbReference>
<evidence type="ECO:0000313" key="3">
    <source>
        <dbReference type="Proteomes" id="UP000281112"/>
    </source>
</evidence>
<keyword evidence="3" id="KW-1185">Reference proteome</keyword>
<dbReference type="AlphaFoldDB" id="A0A3N9U2J0"/>
<evidence type="ECO:0000313" key="2">
    <source>
        <dbReference type="EMBL" id="RQW63722.1"/>
    </source>
</evidence>
<dbReference type="PROSITE" id="PS51833">
    <property type="entry name" value="HDOD"/>
    <property type="match status" value="1"/>
</dbReference>
<accession>A0A3N9U2J0</accession>
<gene>
    <name evidence="2" type="ORF">EES38_08860</name>
</gene>
<organism evidence="2 3">
    <name type="scientific">Vibrio viridaestus</name>
    <dbReference type="NCBI Taxonomy" id="2487322"/>
    <lineage>
        <taxon>Bacteria</taxon>
        <taxon>Pseudomonadati</taxon>
        <taxon>Pseudomonadota</taxon>
        <taxon>Gammaproteobacteria</taxon>
        <taxon>Vibrionales</taxon>
        <taxon>Vibrionaceae</taxon>
        <taxon>Vibrio</taxon>
    </lineage>
</organism>
<dbReference type="EMBL" id="RJVQ01000003">
    <property type="protein sequence ID" value="RQW63722.1"/>
    <property type="molecule type" value="Genomic_DNA"/>
</dbReference>
<evidence type="ECO:0000259" key="1">
    <source>
        <dbReference type="PROSITE" id="PS51833"/>
    </source>
</evidence>
<name>A0A3N9U2J0_9VIBR</name>
<dbReference type="InterPro" id="IPR052340">
    <property type="entry name" value="RNase_Y/CdgJ"/>
</dbReference>
<sequence length="306" mass="34563">MDHVSFFWTPMHQQDMFGSVENDFCHMVDSSLENGKIVLPPIPNVVLEIQRLCTEDNTTIVDVSECLLNDPSLTAVVLRVANSVIFNRRNIVFSDVNSAVSRLGILRVRDIVTAQSIEQLKYSINLENSCKQILRQSAINSRELGATMVLIAKRFKEINSNKYDYLEPDKALLVGLLADIGLFCLLSEYQMFLDRGNYIEKNMALRIFETKCSDISLHVLKCWGFDTDFQEVASNQSITQQGHSISYLEIAQLAYYLLLARKQDEDIDEPELELSVDGAQVLYDLSSKATHEFDALVSDVVNSSGF</sequence>
<protein>
    <submittedName>
        <fullName evidence="2">HDOD domain-containing protein</fullName>
    </submittedName>
</protein>
<dbReference type="RefSeq" id="WP_124937190.1">
    <property type="nucleotide sequence ID" value="NZ_RJVQ01000003.1"/>
</dbReference>
<dbReference type="Pfam" id="PF08668">
    <property type="entry name" value="HDOD"/>
    <property type="match status" value="1"/>
</dbReference>
<dbReference type="Proteomes" id="UP000281112">
    <property type="component" value="Unassembled WGS sequence"/>
</dbReference>
<dbReference type="OrthoDB" id="598113at2"/>
<reference evidence="2 3" key="1">
    <citation type="submission" date="2018-11" db="EMBL/GenBank/DDBJ databases">
        <title>Vibrio LJC006 sp. nov., isolated from seawater during the bloom of the enteromorpha.</title>
        <authorList>
            <person name="Liang J."/>
        </authorList>
    </citation>
    <scope>NUCLEOTIDE SEQUENCE [LARGE SCALE GENOMIC DNA]</scope>
    <source>
        <strain evidence="2 3">LJC006</strain>
    </source>
</reference>
<dbReference type="PANTHER" id="PTHR33525">
    <property type="match status" value="1"/>
</dbReference>
<dbReference type="PANTHER" id="PTHR33525:SF3">
    <property type="entry name" value="RIBONUCLEASE Y"/>
    <property type="match status" value="1"/>
</dbReference>
<dbReference type="InterPro" id="IPR013976">
    <property type="entry name" value="HDOD"/>
</dbReference>
<proteinExistence type="predicted"/>